<dbReference type="EMBL" id="DXFW01000023">
    <property type="protein sequence ID" value="HIX06052.1"/>
    <property type="molecule type" value="Genomic_DNA"/>
</dbReference>
<dbReference type="AlphaFoldDB" id="A0A9D1V4R4"/>
<evidence type="ECO:0000313" key="3">
    <source>
        <dbReference type="Proteomes" id="UP000824193"/>
    </source>
</evidence>
<accession>A0A9D1V4R4</accession>
<feature type="chain" id="PRO_5039106640" evidence="1">
    <location>
        <begin position="32"/>
        <end position="345"/>
    </location>
</feature>
<proteinExistence type="predicted"/>
<evidence type="ECO:0000256" key="1">
    <source>
        <dbReference type="SAM" id="SignalP"/>
    </source>
</evidence>
<gene>
    <name evidence="2" type="ORF">H9865_08140</name>
</gene>
<sequence>MKRRFLFRRPDLFFFGCCALVLAAGSAAVFAAIFAAPERAVDSHSALPVRSVLSAEEANTLFWPEQLWEEDGFSPAGQAEASLVSPWTQVLTGGWRPGEEQEAQPGCLFFAAADEDLCLFLRDVWFTARPALVSGLPTDRFYPHPLSAQLAVGRRSGVPGVVCRVFAREGYDELPDDWQETAVQRCREELLYLFNLSNDDQRVLLYYQLEDLLNRRPWQLEGAQFPAAEFSEYWALEGKERMGNMLETLRWKVNNCQYVSLLLYNDRGVEGQLEMMGNFYKHVPLYADPMPGQEEMDRVLADQELDVQIIPLEKQVMILFGWNGGNLAVYYDPVLDCFSGFALQG</sequence>
<name>A0A9D1V4R4_9FIRM</name>
<feature type="signal peptide" evidence="1">
    <location>
        <begin position="1"/>
        <end position="31"/>
    </location>
</feature>
<reference evidence="2" key="1">
    <citation type="journal article" date="2021" name="PeerJ">
        <title>Extensive microbial diversity within the chicken gut microbiome revealed by metagenomics and culture.</title>
        <authorList>
            <person name="Gilroy R."/>
            <person name="Ravi A."/>
            <person name="Getino M."/>
            <person name="Pursley I."/>
            <person name="Horton D.L."/>
            <person name="Alikhan N.F."/>
            <person name="Baker D."/>
            <person name="Gharbi K."/>
            <person name="Hall N."/>
            <person name="Watson M."/>
            <person name="Adriaenssens E.M."/>
            <person name="Foster-Nyarko E."/>
            <person name="Jarju S."/>
            <person name="Secka A."/>
            <person name="Antonio M."/>
            <person name="Oren A."/>
            <person name="Chaudhuri R.R."/>
            <person name="La Ragione R."/>
            <person name="Hildebrand F."/>
            <person name="Pallen M.J."/>
        </authorList>
    </citation>
    <scope>NUCLEOTIDE SEQUENCE</scope>
    <source>
        <strain evidence="2">2239</strain>
    </source>
</reference>
<comment type="caution">
    <text evidence="2">The sequence shown here is derived from an EMBL/GenBank/DDBJ whole genome shotgun (WGS) entry which is preliminary data.</text>
</comment>
<organism evidence="2 3">
    <name type="scientific">Candidatus Allofournierella pullicola</name>
    <dbReference type="NCBI Taxonomy" id="2838596"/>
    <lineage>
        <taxon>Bacteria</taxon>
        <taxon>Bacillati</taxon>
        <taxon>Bacillota</taxon>
        <taxon>Clostridia</taxon>
        <taxon>Eubacteriales</taxon>
        <taxon>Oscillospiraceae</taxon>
        <taxon>Allofournierella</taxon>
    </lineage>
</organism>
<protein>
    <submittedName>
        <fullName evidence="2">Uncharacterized protein</fullName>
    </submittedName>
</protein>
<evidence type="ECO:0000313" key="2">
    <source>
        <dbReference type="EMBL" id="HIX06052.1"/>
    </source>
</evidence>
<dbReference type="Proteomes" id="UP000824193">
    <property type="component" value="Unassembled WGS sequence"/>
</dbReference>
<keyword evidence="1" id="KW-0732">Signal</keyword>
<reference evidence="2" key="2">
    <citation type="submission" date="2021-04" db="EMBL/GenBank/DDBJ databases">
        <authorList>
            <person name="Gilroy R."/>
        </authorList>
    </citation>
    <scope>NUCLEOTIDE SEQUENCE</scope>
    <source>
        <strain evidence="2">2239</strain>
    </source>
</reference>